<dbReference type="GO" id="GO:0046872">
    <property type="term" value="F:metal ion binding"/>
    <property type="evidence" value="ECO:0007669"/>
    <property type="project" value="UniProtKB-ARBA"/>
</dbReference>
<accession>A0A6J7RDE5</accession>
<feature type="compositionally biased region" description="Polar residues" evidence="1">
    <location>
        <begin position="653"/>
        <end position="672"/>
    </location>
</feature>
<proteinExistence type="predicted"/>
<dbReference type="Pfam" id="PF05721">
    <property type="entry name" value="PhyH"/>
    <property type="match status" value="1"/>
</dbReference>
<dbReference type="Gene3D" id="1.50.10.20">
    <property type="match status" value="1"/>
</dbReference>
<dbReference type="Gene3D" id="2.60.120.620">
    <property type="entry name" value="q2cbj1_9rhob like domain"/>
    <property type="match status" value="1"/>
</dbReference>
<dbReference type="GO" id="GO:0016491">
    <property type="term" value="F:oxidoreductase activity"/>
    <property type="evidence" value="ECO:0007669"/>
    <property type="project" value="UniProtKB-ARBA"/>
</dbReference>
<dbReference type="AlphaFoldDB" id="A0A6J7RDE5"/>
<dbReference type="SUPFAM" id="SSF48239">
    <property type="entry name" value="Terpenoid cyclases/Protein prenyltransferases"/>
    <property type="match status" value="1"/>
</dbReference>
<organism evidence="2">
    <name type="scientific">freshwater metagenome</name>
    <dbReference type="NCBI Taxonomy" id="449393"/>
    <lineage>
        <taxon>unclassified sequences</taxon>
        <taxon>metagenomes</taxon>
        <taxon>ecological metagenomes</taxon>
    </lineage>
</organism>
<sequence length="672" mass="74281">MRSESGGNSMKQQIQASVELATTWLFAEQKASGEFPSYASSLLEAPNWQPDSVNFVTALTSLALQGLDLPAAVAMQERAAQYLLGEREGAGLWRYWAKAAELHDYTPPDADDTACCSLAVGSSAGTANQRVLLANRDPQGRFYTWMLPRPEVRSLAYRWQLRSERSTSTRSRRVELWQNSEASPSDVDVTVNANVIRYLGPNLAPASAIEWVASVVEEGTEVEEDHWYRSRTSLYRSIAVSAREGIERFAGLRSLIISRLVDMAAADEFRSDLELADALRVLRLFDAARQDCANLAEMLLQRQLPEGCWERAVCYFGGPQESFGWASEALCTATAIGALHEIDLGSFGNVAVRPLSEIPVKGAKVVPAPLREIVGVKDPAVAQALARDGFVRLGVVLSEEEVARGQEIFAEAARRMNHPIGDAWFHTILIPEEDVRTFINEELEVLLAPKIAEVIDQEQLELMRLDFSVKPPSTLDEPGPHQDYAIVDEQIATSIYAWIPLVDMDEFNGTLHVVPGSHRYTNLIRSLHVPSTFNEVLNSVRAAGLRFDCVAGELILMVSGIIHYSPHNSSDQVRLAAHGILAPSKIPLQFYFADDQTPEGKVECYEFDLEGYVHQLHQGRPDPSVKPTQIVDRPPQSMTPARFFAGREATKDAQGQYSSGSEARSASELTEQ</sequence>
<dbReference type="PANTHER" id="PTHR20883:SF48">
    <property type="entry name" value="ECTOINE DIOXYGENASE"/>
    <property type="match status" value="1"/>
</dbReference>
<feature type="region of interest" description="Disordered" evidence="1">
    <location>
        <begin position="617"/>
        <end position="672"/>
    </location>
</feature>
<dbReference type="SUPFAM" id="SSF51197">
    <property type="entry name" value="Clavaminate synthase-like"/>
    <property type="match status" value="1"/>
</dbReference>
<evidence type="ECO:0000313" key="2">
    <source>
        <dbReference type="EMBL" id="CAB5026765.1"/>
    </source>
</evidence>
<dbReference type="InterPro" id="IPR008775">
    <property type="entry name" value="Phytyl_CoA_dOase-like"/>
</dbReference>
<gene>
    <name evidence="2" type="ORF">UFOPK4173_00272</name>
</gene>
<reference evidence="2" key="1">
    <citation type="submission" date="2020-05" db="EMBL/GenBank/DDBJ databases">
        <authorList>
            <person name="Chiriac C."/>
            <person name="Salcher M."/>
            <person name="Ghai R."/>
            <person name="Kavagutti S V."/>
        </authorList>
    </citation>
    <scope>NUCLEOTIDE SEQUENCE</scope>
</reference>
<dbReference type="EMBL" id="CAFBPW010000017">
    <property type="protein sequence ID" value="CAB5026765.1"/>
    <property type="molecule type" value="Genomic_DNA"/>
</dbReference>
<evidence type="ECO:0000256" key="1">
    <source>
        <dbReference type="SAM" id="MobiDB-lite"/>
    </source>
</evidence>
<name>A0A6J7RDE5_9ZZZZ</name>
<dbReference type="PANTHER" id="PTHR20883">
    <property type="entry name" value="PHYTANOYL-COA DIOXYGENASE DOMAIN CONTAINING 1"/>
    <property type="match status" value="1"/>
</dbReference>
<dbReference type="InterPro" id="IPR008930">
    <property type="entry name" value="Terpenoid_cyclase/PrenylTrfase"/>
</dbReference>
<protein>
    <submittedName>
        <fullName evidence="2">Unannotated protein</fullName>
    </submittedName>
</protein>